<gene>
    <name evidence="1" type="ORF">BPULL_2110</name>
</gene>
<dbReference type="AlphaFoldDB" id="A0A7V8KRQ2"/>
<evidence type="ECO:0000313" key="2">
    <source>
        <dbReference type="Proteomes" id="UP000029109"/>
    </source>
</evidence>
<dbReference type="InterPro" id="IPR013403">
    <property type="entry name" value="CRISPR-assoc_prot_Csb1/Cas7u"/>
</dbReference>
<dbReference type="Pfam" id="PF09617">
    <property type="entry name" value="Cas_GSU0053"/>
    <property type="match status" value="1"/>
</dbReference>
<organism evidence="1 2">
    <name type="scientific">Bifidobacterium pullorum</name>
    <dbReference type="NCBI Taxonomy" id="78448"/>
    <lineage>
        <taxon>Bacteria</taxon>
        <taxon>Bacillati</taxon>
        <taxon>Actinomycetota</taxon>
        <taxon>Actinomycetes</taxon>
        <taxon>Bifidobacteriales</taxon>
        <taxon>Bifidobacteriaceae</taxon>
        <taxon>Bifidobacterium</taxon>
    </lineage>
</organism>
<comment type="caution">
    <text evidence="1">The sequence shown here is derived from an EMBL/GenBank/DDBJ whole genome shotgun (WGS) entry which is preliminary data.</text>
</comment>
<proteinExistence type="predicted"/>
<accession>A0A7V8KRQ2</accession>
<reference evidence="1 2" key="1">
    <citation type="submission" date="2014-03" db="EMBL/GenBank/DDBJ databases">
        <title>Genomics of Bifidobacteria.</title>
        <authorList>
            <person name="Ventura M."/>
            <person name="Milani C."/>
            <person name="Lugli G.A."/>
        </authorList>
    </citation>
    <scope>NUCLEOTIDE SEQUENCE [LARGE SCALE GENOMIC DNA]</scope>
    <source>
        <strain evidence="1 2">LMG 21816</strain>
    </source>
</reference>
<protein>
    <submittedName>
        <fullName evidence="1">CRISPR-associated protein</fullName>
    </submittedName>
</protein>
<dbReference type="NCBIfam" id="TIGR02570">
    <property type="entry name" value="cas7_GSU0053"/>
    <property type="match status" value="1"/>
</dbReference>
<name>A0A7V8KRQ2_9BIFI</name>
<evidence type="ECO:0000313" key="1">
    <source>
        <dbReference type="EMBL" id="KFI83969.1"/>
    </source>
</evidence>
<sequence length="394" mass="42824">MRALTLDDLNEAVRIGGANSLTERIEMVPAGGDESIVAPAKYTNGNAATYVIENRYIDDKACKTVLIDSKTSHANRLEKTITDAMKDDDGLLARMPRIRVTYRTDSGERQFLDTELPHRAFDGHIRVGTHDGQPTSRSELYTAARNCTLDNLMPLFDLSPDTVAFGGWDSTRSRNQLRIPSVFGGEIVGVLAVQDDGDPVVHRAGARVDPVEASIVVANRKDREKITEGADLSEGTKKKFETNGKGSTIGLGAIPPNAGNDVLDGVAVSRTLCIHVLSFATLRSFRFDKGKEGDAAIRALIAAVILRAMVGFNADPVLRANCFLNEKEAPTFTLNGRFGKDDVELEPLTIETAEALLRAAYDQAHDKAGIDWQGQVFEVQGNPEVLRNSSADEE</sequence>
<dbReference type="EMBL" id="JGZJ01000003">
    <property type="protein sequence ID" value="KFI83969.1"/>
    <property type="molecule type" value="Genomic_DNA"/>
</dbReference>
<dbReference type="Proteomes" id="UP000029109">
    <property type="component" value="Unassembled WGS sequence"/>
</dbReference>